<feature type="compositionally biased region" description="Low complexity" evidence="1">
    <location>
        <begin position="85"/>
        <end position="107"/>
    </location>
</feature>
<gene>
    <name evidence="2" type="ORF">FA13DRAFT_1736762</name>
</gene>
<organism evidence="2 3">
    <name type="scientific">Coprinellus micaceus</name>
    <name type="common">Glistening ink-cap mushroom</name>
    <name type="synonym">Coprinus micaceus</name>
    <dbReference type="NCBI Taxonomy" id="71717"/>
    <lineage>
        <taxon>Eukaryota</taxon>
        <taxon>Fungi</taxon>
        <taxon>Dikarya</taxon>
        <taxon>Basidiomycota</taxon>
        <taxon>Agaricomycotina</taxon>
        <taxon>Agaricomycetes</taxon>
        <taxon>Agaricomycetidae</taxon>
        <taxon>Agaricales</taxon>
        <taxon>Agaricineae</taxon>
        <taxon>Psathyrellaceae</taxon>
        <taxon>Coprinellus</taxon>
    </lineage>
</organism>
<feature type="compositionally biased region" description="Basic and acidic residues" evidence="1">
    <location>
        <begin position="68"/>
        <end position="79"/>
    </location>
</feature>
<feature type="region of interest" description="Disordered" evidence="1">
    <location>
        <begin position="1"/>
        <end position="110"/>
    </location>
</feature>
<comment type="caution">
    <text evidence="2">The sequence shown here is derived from an EMBL/GenBank/DDBJ whole genome shotgun (WGS) entry which is preliminary data.</text>
</comment>
<feature type="compositionally biased region" description="Gly residues" evidence="1">
    <location>
        <begin position="180"/>
        <end position="193"/>
    </location>
</feature>
<proteinExistence type="predicted"/>
<dbReference type="OrthoDB" id="3125260at2759"/>
<name>A0A4Y7SZ95_COPMI</name>
<feature type="compositionally biased region" description="Basic and acidic residues" evidence="1">
    <location>
        <begin position="163"/>
        <end position="174"/>
    </location>
</feature>
<accession>A0A4Y7SZ95</accession>
<feature type="region of interest" description="Disordered" evidence="1">
    <location>
        <begin position="163"/>
        <end position="203"/>
    </location>
</feature>
<evidence type="ECO:0000313" key="3">
    <source>
        <dbReference type="Proteomes" id="UP000298030"/>
    </source>
</evidence>
<dbReference type="AlphaFoldDB" id="A0A4Y7SZ95"/>
<reference evidence="2 3" key="1">
    <citation type="journal article" date="2019" name="Nat. Ecol. Evol.">
        <title>Megaphylogeny resolves global patterns of mushroom evolution.</title>
        <authorList>
            <person name="Varga T."/>
            <person name="Krizsan K."/>
            <person name="Foldi C."/>
            <person name="Dima B."/>
            <person name="Sanchez-Garcia M."/>
            <person name="Sanchez-Ramirez S."/>
            <person name="Szollosi G.J."/>
            <person name="Szarkandi J.G."/>
            <person name="Papp V."/>
            <person name="Albert L."/>
            <person name="Andreopoulos W."/>
            <person name="Angelini C."/>
            <person name="Antonin V."/>
            <person name="Barry K.W."/>
            <person name="Bougher N.L."/>
            <person name="Buchanan P."/>
            <person name="Buyck B."/>
            <person name="Bense V."/>
            <person name="Catcheside P."/>
            <person name="Chovatia M."/>
            <person name="Cooper J."/>
            <person name="Damon W."/>
            <person name="Desjardin D."/>
            <person name="Finy P."/>
            <person name="Geml J."/>
            <person name="Haridas S."/>
            <person name="Hughes K."/>
            <person name="Justo A."/>
            <person name="Karasinski D."/>
            <person name="Kautmanova I."/>
            <person name="Kiss B."/>
            <person name="Kocsube S."/>
            <person name="Kotiranta H."/>
            <person name="LaButti K.M."/>
            <person name="Lechner B.E."/>
            <person name="Liimatainen K."/>
            <person name="Lipzen A."/>
            <person name="Lukacs Z."/>
            <person name="Mihaltcheva S."/>
            <person name="Morgado L.N."/>
            <person name="Niskanen T."/>
            <person name="Noordeloos M.E."/>
            <person name="Ohm R.A."/>
            <person name="Ortiz-Santana B."/>
            <person name="Ovrebo C."/>
            <person name="Racz N."/>
            <person name="Riley R."/>
            <person name="Savchenko A."/>
            <person name="Shiryaev A."/>
            <person name="Soop K."/>
            <person name="Spirin V."/>
            <person name="Szebenyi C."/>
            <person name="Tomsovsky M."/>
            <person name="Tulloss R.E."/>
            <person name="Uehling J."/>
            <person name="Grigoriev I.V."/>
            <person name="Vagvolgyi C."/>
            <person name="Papp T."/>
            <person name="Martin F.M."/>
            <person name="Miettinen O."/>
            <person name="Hibbett D.S."/>
            <person name="Nagy L.G."/>
        </authorList>
    </citation>
    <scope>NUCLEOTIDE SEQUENCE [LARGE SCALE GENOMIC DNA]</scope>
    <source>
        <strain evidence="2 3">FP101781</strain>
    </source>
</reference>
<feature type="compositionally biased region" description="Polar residues" evidence="1">
    <location>
        <begin position="48"/>
        <end position="60"/>
    </location>
</feature>
<dbReference type="EMBL" id="QPFP01000042">
    <property type="protein sequence ID" value="TEB27176.1"/>
    <property type="molecule type" value="Genomic_DNA"/>
</dbReference>
<protein>
    <submittedName>
        <fullName evidence="2">Uncharacterized protein</fullName>
    </submittedName>
</protein>
<sequence length="573" mass="64619">MGFTIKIPARRPPTLSQKKRKLSEDLKARPSKRPCLTSPFHPHDPTDQSDANANGDSSLPPTRRKTHTRPDSHSDHPRSEPPTTPQQGPSTTEIDPTHSATHPSPSSRSERTFKEFVEFIMMGEEFGTFPLELSRLEFMRVPLALGGTQTLSAEADEGWRVRDEEGRGEEEVLVREQGSTGDGEGVGHLGDLGGPNSRGTTEATNDRCAKAGLWIKKETPVVTRRITRSMSREMALAKEEKCREEAEGVSREKNAITGANATTKSNAIEAKAVEANGKDRVADSERIHLDKRYTQRPPFVAHPRAVPPPQATFPKCTTLFTSLPAHLHNGLPFITPAQLTAFLHTEPPSEISTFIESVRERHLWTFALRHSHVLQSEPRLPVVDFHPPPPPCVAKINMLRVRLENLNILMHQLRTSQIDIPFAEYEFLYLERARLEEEIEGLGVEWYRYLAKYVGEYDELVTWLRLQAPIETSGAKTAEEVKAVLTGEVGAIKVKREEDIRAAIDRFVGWADAQYDAMRREEVTLRWWALRMLFAKKGAYRAEPSKRPYEKGEEGEEVALQEGNLLRESEWTI</sequence>
<dbReference type="Proteomes" id="UP000298030">
    <property type="component" value="Unassembled WGS sequence"/>
</dbReference>
<evidence type="ECO:0000313" key="2">
    <source>
        <dbReference type="EMBL" id="TEB27176.1"/>
    </source>
</evidence>
<evidence type="ECO:0000256" key="1">
    <source>
        <dbReference type="SAM" id="MobiDB-lite"/>
    </source>
</evidence>
<keyword evidence="3" id="KW-1185">Reference proteome</keyword>